<keyword evidence="4" id="KW-1185">Reference proteome</keyword>
<accession>A0A8J2JW25</accession>
<proteinExistence type="predicted"/>
<gene>
    <name evidence="3" type="ORF">AFUS01_LOCUS17327</name>
</gene>
<protein>
    <recommendedName>
        <fullName evidence="2">OCIA domain-containing protein</fullName>
    </recommendedName>
</protein>
<name>A0A8J2JW25_9HEXA</name>
<dbReference type="EMBL" id="CAJVCH010165075">
    <property type="protein sequence ID" value="CAG7728558.1"/>
    <property type="molecule type" value="Genomic_DNA"/>
</dbReference>
<evidence type="ECO:0000256" key="1">
    <source>
        <dbReference type="SAM" id="MobiDB-lite"/>
    </source>
</evidence>
<dbReference type="AlphaFoldDB" id="A0A8J2JW25"/>
<evidence type="ECO:0000259" key="2">
    <source>
        <dbReference type="Pfam" id="PF07051"/>
    </source>
</evidence>
<dbReference type="InterPro" id="IPR009764">
    <property type="entry name" value="OCIA_dom"/>
</dbReference>
<dbReference type="Proteomes" id="UP000708208">
    <property type="component" value="Unassembled WGS sequence"/>
</dbReference>
<dbReference type="OrthoDB" id="6513616at2759"/>
<organism evidence="3 4">
    <name type="scientific">Allacma fusca</name>
    <dbReference type="NCBI Taxonomy" id="39272"/>
    <lineage>
        <taxon>Eukaryota</taxon>
        <taxon>Metazoa</taxon>
        <taxon>Ecdysozoa</taxon>
        <taxon>Arthropoda</taxon>
        <taxon>Hexapoda</taxon>
        <taxon>Collembola</taxon>
        <taxon>Symphypleona</taxon>
        <taxon>Sminthuridae</taxon>
        <taxon>Allacma</taxon>
    </lineage>
</organism>
<feature type="region of interest" description="Disordered" evidence="1">
    <location>
        <begin position="192"/>
        <end position="274"/>
    </location>
</feature>
<feature type="region of interest" description="Disordered" evidence="1">
    <location>
        <begin position="143"/>
        <end position="169"/>
    </location>
</feature>
<dbReference type="GO" id="GO:0005768">
    <property type="term" value="C:endosome"/>
    <property type="evidence" value="ECO:0007669"/>
    <property type="project" value="TreeGrafter"/>
</dbReference>
<dbReference type="InterPro" id="IPR040187">
    <property type="entry name" value="OCAD1/2"/>
</dbReference>
<evidence type="ECO:0000313" key="3">
    <source>
        <dbReference type="EMBL" id="CAG7728558.1"/>
    </source>
</evidence>
<feature type="compositionally biased region" description="Low complexity" evidence="1">
    <location>
        <begin position="146"/>
        <end position="161"/>
    </location>
</feature>
<comment type="caution">
    <text evidence="3">The sequence shown here is derived from an EMBL/GenBank/DDBJ whole genome shotgun (WGS) entry which is preliminary data.</text>
</comment>
<feature type="domain" description="OCIA" evidence="2">
    <location>
        <begin position="28"/>
        <end position="113"/>
    </location>
</feature>
<sequence length="274" mass="30276">MNSALPSGNHPPHINPGESGAESPFQQKYKFTSEERKVLRECNKESFWLRSVPIGTILASGVYTAVKSGFLSPNARWGPAPKMFGAAMVGYFIGKISYQRTCAEKIMQLPNSQLADYLRKQRGGRGMGFQEVLTLESESFGTPILSGSSSDPVSSPGTSGTRSSDISDTRAISSFDNESHTFYSNIDIGKPVDEQMMNDDNLPPPRPQNTATYDDLRRQNRIDYETQRHQPPPAPPLSMDQSRRPRFAPASPAAPPQPISKTKNEYGDVWEEST</sequence>
<feature type="region of interest" description="Disordered" evidence="1">
    <location>
        <begin position="1"/>
        <end position="25"/>
    </location>
</feature>
<reference evidence="3" key="1">
    <citation type="submission" date="2021-06" db="EMBL/GenBank/DDBJ databases">
        <authorList>
            <person name="Hodson N. C."/>
            <person name="Mongue J. A."/>
            <person name="Jaron S. K."/>
        </authorList>
    </citation>
    <scope>NUCLEOTIDE SEQUENCE</scope>
</reference>
<dbReference type="PANTHER" id="PTHR13336">
    <property type="entry name" value="OVARIAN CARCINOMA IMMUNOREACTIVE ANTIGEN"/>
    <property type="match status" value="1"/>
</dbReference>
<feature type="compositionally biased region" description="Basic and acidic residues" evidence="1">
    <location>
        <begin position="214"/>
        <end position="228"/>
    </location>
</feature>
<evidence type="ECO:0000313" key="4">
    <source>
        <dbReference type="Proteomes" id="UP000708208"/>
    </source>
</evidence>
<dbReference type="Pfam" id="PF07051">
    <property type="entry name" value="OCIA"/>
    <property type="match status" value="1"/>
</dbReference>
<dbReference type="PANTHER" id="PTHR13336:SF3">
    <property type="entry name" value="OCIA DOMAIN-CONTAINING PROTEIN 1"/>
    <property type="match status" value="1"/>
</dbReference>